<evidence type="ECO:0000256" key="2">
    <source>
        <dbReference type="ARBA" id="ARBA00043974"/>
    </source>
</evidence>
<evidence type="ECO:0000256" key="3">
    <source>
        <dbReference type="SAM" id="Coils"/>
    </source>
</evidence>
<dbReference type="Proteomes" id="UP001626550">
    <property type="component" value="Unassembled WGS sequence"/>
</dbReference>
<keyword evidence="3" id="KW-0175">Coiled coil</keyword>
<name>A0ABD2PYM0_9PLAT</name>
<reference evidence="4 5" key="1">
    <citation type="submission" date="2024-11" db="EMBL/GenBank/DDBJ databases">
        <title>Adaptive evolution of stress response genes in parasites aligns with host niche diversity.</title>
        <authorList>
            <person name="Hahn C."/>
            <person name="Resl P."/>
        </authorList>
    </citation>
    <scope>NUCLEOTIDE SEQUENCE [LARGE SCALE GENOMIC DNA]</scope>
    <source>
        <strain evidence="4">EGGRZ-B1_66</strain>
        <tissue evidence="4">Body</tissue>
    </source>
</reference>
<sequence length="209" mass="23832">EANANFKVEVEELKKQLKEARISHRTEMKHLKKQVKELEQERDSLKSMNSHVLNEFGLNAPLYCGLRAGGMGNVTSGDLCKKDVSLRPELNKEGEQFVEYVHPVQRILDRRGPRNDELLRMRALTAESGFAVPLKLAMERKILCDLTPRLPGIHGEHPLLAQIEGRLDDFGFEDFLNTAEFMEEMQDPHFLMESKLGLVKHSTNIKALS</sequence>
<comment type="similarity">
    <text evidence="2">Belongs to the POMP/UMP1 family.</text>
</comment>
<evidence type="ECO:0000256" key="1">
    <source>
        <dbReference type="ARBA" id="ARBA00023186"/>
    </source>
</evidence>
<dbReference type="InterPro" id="IPR008012">
    <property type="entry name" value="Ump1"/>
</dbReference>
<gene>
    <name evidence="4" type="ORF">Ciccas_009131</name>
</gene>
<dbReference type="EMBL" id="JBJKFK010001767">
    <property type="protein sequence ID" value="KAL3312280.1"/>
    <property type="molecule type" value="Genomic_DNA"/>
</dbReference>
<feature type="non-terminal residue" evidence="4">
    <location>
        <position position="1"/>
    </location>
</feature>
<dbReference type="PANTHER" id="PTHR12828:SF3">
    <property type="entry name" value="PROTEASOME MATURATION PROTEIN"/>
    <property type="match status" value="1"/>
</dbReference>
<protein>
    <recommendedName>
        <fullName evidence="6">Proteasome maturation protein</fullName>
    </recommendedName>
</protein>
<feature type="coiled-coil region" evidence="3">
    <location>
        <begin position="3"/>
        <end position="55"/>
    </location>
</feature>
<comment type="caution">
    <text evidence="4">The sequence shown here is derived from an EMBL/GenBank/DDBJ whole genome shotgun (WGS) entry which is preliminary data.</text>
</comment>
<evidence type="ECO:0008006" key="6">
    <source>
        <dbReference type="Google" id="ProtNLM"/>
    </source>
</evidence>
<evidence type="ECO:0000313" key="4">
    <source>
        <dbReference type="EMBL" id="KAL3312280.1"/>
    </source>
</evidence>
<keyword evidence="5" id="KW-1185">Reference proteome</keyword>
<evidence type="ECO:0000313" key="5">
    <source>
        <dbReference type="Proteomes" id="UP001626550"/>
    </source>
</evidence>
<dbReference type="AlphaFoldDB" id="A0ABD2PYM0"/>
<organism evidence="4 5">
    <name type="scientific">Cichlidogyrus casuarinus</name>
    <dbReference type="NCBI Taxonomy" id="1844966"/>
    <lineage>
        <taxon>Eukaryota</taxon>
        <taxon>Metazoa</taxon>
        <taxon>Spiralia</taxon>
        <taxon>Lophotrochozoa</taxon>
        <taxon>Platyhelminthes</taxon>
        <taxon>Monogenea</taxon>
        <taxon>Monopisthocotylea</taxon>
        <taxon>Dactylogyridea</taxon>
        <taxon>Ancyrocephalidae</taxon>
        <taxon>Cichlidogyrus</taxon>
    </lineage>
</organism>
<dbReference type="Pfam" id="PF05348">
    <property type="entry name" value="UMP1"/>
    <property type="match status" value="1"/>
</dbReference>
<dbReference type="PANTHER" id="PTHR12828">
    <property type="entry name" value="PROTEASOME MATURATION PROTEIN UMP1"/>
    <property type="match status" value="1"/>
</dbReference>
<proteinExistence type="inferred from homology"/>
<accession>A0ABD2PYM0</accession>
<keyword evidence="1" id="KW-0143">Chaperone</keyword>